<feature type="transmembrane region" description="Helical" evidence="1">
    <location>
        <begin position="23"/>
        <end position="41"/>
    </location>
</feature>
<proteinExistence type="predicted"/>
<organism evidence="3 4">
    <name type="scientific">Arcicella aquatica</name>
    <dbReference type="NCBI Taxonomy" id="217141"/>
    <lineage>
        <taxon>Bacteria</taxon>
        <taxon>Pseudomonadati</taxon>
        <taxon>Bacteroidota</taxon>
        <taxon>Cytophagia</taxon>
        <taxon>Cytophagales</taxon>
        <taxon>Flectobacillaceae</taxon>
        <taxon>Arcicella</taxon>
    </lineage>
</organism>
<dbReference type="RefSeq" id="WP_323247170.1">
    <property type="nucleotide sequence ID" value="NZ_JAYFUL010000005.1"/>
</dbReference>
<evidence type="ECO:0000313" key="4">
    <source>
        <dbReference type="Proteomes" id="UP001304671"/>
    </source>
</evidence>
<reference evidence="3 4" key="1">
    <citation type="submission" date="2023-12" db="EMBL/GenBank/DDBJ databases">
        <title>Novel species of the genus Arcicella isolated from rivers.</title>
        <authorList>
            <person name="Lu H."/>
        </authorList>
    </citation>
    <scope>NUCLEOTIDE SEQUENCE [LARGE SCALE GENOMIC DNA]</scope>
    <source>
        <strain evidence="3 4">LMG 21963</strain>
    </source>
</reference>
<dbReference type="Pfam" id="PF06580">
    <property type="entry name" value="His_kinase"/>
    <property type="match status" value="1"/>
</dbReference>
<feature type="domain" description="Signal transduction histidine kinase internal region" evidence="2">
    <location>
        <begin position="181"/>
        <end position="259"/>
    </location>
</feature>
<keyword evidence="1" id="KW-0472">Membrane</keyword>
<sequence>MEKITELFLKIYPIEGVSVKRRILLHCIFWIMMSIGLWKVWTLPTSDLRFSFIIVLYLVVISMIYFYLIMYKIIPLWEKNYQHKYLATLIGIIIIIVSIGIMFRIRTQFIFDNHLDNYLIKDTKTNLIQLEKKYKDYMYIFKYPSFLFINIIGILLNTLPAFFIKLTHSLIKSISDKKQIEIDYLRSQINPHFLTNTLNNIYSLSVTEDKRNSEAILSLSSLLDYVLYEANQPTISLEKEVSFLSNFIELEKMRNTKRLQVNFNVEGNIHGNIPPMILITFVENAFKHSIGDLYSNNFINIFLKVDNENLYFEVENSKSNLPINNQRKTFGGVGLNNVTKRLATLFPDTHSLQIENKEDLYIVKLKLKY</sequence>
<dbReference type="Proteomes" id="UP001304671">
    <property type="component" value="Unassembled WGS sequence"/>
</dbReference>
<protein>
    <submittedName>
        <fullName evidence="3">Histidine kinase</fullName>
    </submittedName>
</protein>
<name>A0ABU5QJ24_9BACT</name>
<dbReference type="InterPro" id="IPR010559">
    <property type="entry name" value="Sig_transdc_His_kin_internal"/>
</dbReference>
<evidence type="ECO:0000313" key="3">
    <source>
        <dbReference type="EMBL" id="MEA5257053.1"/>
    </source>
</evidence>
<accession>A0ABU5QJ24</accession>
<feature type="transmembrane region" description="Helical" evidence="1">
    <location>
        <begin position="53"/>
        <end position="73"/>
    </location>
</feature>
<dbReference type="InterPro" id="IPR050640">
    <property type="entry name" value="Bact_2-comp_sensor_kinase"/>
</dbReference>
<dbReference type="PANTHER" id="PTHR34220:SF7">
    <property type="entry name" value="SENSOR HISTIDINE KINASE YPDA"/>
    <property type="match status" value="1"/>
</dbReference>
<keyword evidence="1" id="KW-0812">Transmembrane</keyword>
<dbReference type="InterPro" id="IPR036890">
    <property type="entry name" value="HATPase_C_sf"/>
</dbReference>
<keyword evidence="1" id="KW-1133">Transmembrane helix</keyword>
<feature type="transmembrane region" description="Helical" evidence="1">
    <location>
        <begin position="85"/>
        <end position="105"/>
    </location>
</feature>
<evidence type="ECO:0000259" key="2">
    <source>
        <dbReference type="Pfam" id="PF06580"/>
    </source>
</evidence>
<dbReference type="PANTHER" id="PTHR34220">
    <property type="entry name" value="SENSOR HISTIDINE KINASE YPDA"/>
    <property type="match status" value="1"/>
</dbReference>
<dbReference type="Gene3D" id="3.30.565.10">
    <property type="entry name" value="Histidine kinase-like ATPase, C-terminal domain"/>
    <property type="match status" value="1"/>
</dbReference>
<comment type="caution">
    <text evidence="3">The sequence shown here is derived from an EMBL/GenBank/DDBJ whole genome shotgun (WGS) entry which is preliminary data.</text>
</comment>
<keyword evidence="3" id="KW-0808">Transferase</keyword>
<dbReference type="EMBL" id="JAYFUL010000005">
    <property type="protein sequence ID" value="MEA5257053.1"/>
    <property type="molecule type" value="Genomic_DNA"/>
</dbReference>
<keyword evidence="3" id="KW-0418">Kinase</keyword>
<evidence type="ECO:0000256" key="1">
    <source>
        <dbReference type="SAM" id="Phobius"/>
    </source>
</evidence>
<keyword evidence="4" id="KW-1185">Reference proteome</keyword>
<gene>
    <name evidence="3" type="ORF">VB264_04595</name>
</gene>
<dbReference type="GO" id="GO:0016301">
    <property type="term" value="F:kinase activity"/>
    <property type="evidence" value="ECO:0007669"/>
    <property type="project" value="UniProtKB-KW"/>
</dbReference>
<feature type="transmembrane region" description="Helical" evidence="1">
    <location>
        <begin position="143"/>
        <end position="164"/>
    </location>
</feature>